<gene>
    <name evidence="2" type="ORF">QJ521_03180</name>
</gene>
<feature type="domain" description="Acyl-protein synthetase LuxE" evidence="1">
    <location>
        <begin position="19"/>
        <end position="364"/>
    </location>
</feature>
<dbReference type="Proteomes" id="UP001431532">
    <property type="component" value="Unassembled WGS sequence"/>
</dbReference>
<comment type="caution">
    <text evidence="2">The sequence shown here is derived from an EMBL/GenBank/DDBJ whole genome shotgun (WGS) entry which is preliminary data.</text>
</comment>
<organism evidence="2 3">
    <name type="scientific">Peloplasma aerotolerans</name>
    <dbReference type="NCBI Taxonomy" id="3044389"/>
    <lineage>
        <taxon>Bacteria</taxon>
        <taxon>Bacillati</taxon>
        <taxon>Mycoplasmatota</taxon>
        <taxon>Mollicutes</taxon>
        <taxon>Acholeplasmatales</taxon>
        <taxon>Acholeplasmataceae</taxon>
        <taxon>Peloplasma</taxon>
    </lineage>
</organism>
<dbReference type="AlphaFoldDB" id="A0AAW6UA97"/>
<reference evidence="2" key="1">
    <citation type="submission" date="2023-05" db="EMBL/GenBank/DDBJ databases">
        <title>Mariniplasma microaerophilum sp. nov., a novel anaerobic mollicute isolated from terrestrial mud volcano, Taman Peninsula, Russia.</title>
        <authorList>
            <person name="Khomyakova M.A."/>
            <person name="Merkel A.Y."/>
            <person name="Slobodkin A.I."/>
        </authorList>
    </citation>
    <scope>NUCLEOTIDE SEQUENCE</scope>
    <source>
        <strain evidence="2">M4Ah</strain>
    </source>
</reference>
<dbReference type="Gene3D" id="3.40.50.12780">
    <property type="entry name" value="N-terminal domain of ligase-like"/>
    <property type="match status" value="1"/>
</dbReference>
<proteinExistence type="predicted"/>
<dbReference type="GO" id="GO:0008218">
    <property type="term" value="P:bioluminescence"/>
    <property type="evidence" value="ECO:0007669"/>
    <property type="project" value="InterPro"/>
</dbReference>
<keyword evidence="3" id="KW-1185">Reference proteome</keyword>
<dbReference type="GO" id="GO:0047474">
    <property type="term" value="F:long-chain fatty acid--protein ligase activity"/>
    <property type="evidence" value="ECO:0007669"/>
    <property type="project" value="InterPro"/>
</dbReference>
<evidence type="ECO:0000313" key="3">
    <source>
        <dbReference type="Proteomes" id="UP001431532"/>
    </source>
</evidence>
<accession>A0AAW6UA97</accession>
<dbReference type="InterPro" id="IPR042099">
    <property type="entry name" value="ANL_N_sf"/>
</dbReference>
<evidence type="ECO:0000313" key="2">
    <source>
        <dbReference type="EMBL" id="MDI6452559.1"/>
    </source>
</evidence>
<evidence type="ECO:0000259" key="1">
    <source>
        <dbReference type="Pfam" id="PF04443"/>
    </source>
</evidence>
<dbReference type="RefSeq" id="WP_282838975.1">
    <property type="nucleotide sequence ID" value="NZ_JASCXW010000006.1"/>
</dbReference>
<dbReference type="InterPro" id="IPR007534">
    <property type="entry name" value="LuxE"/>
</dbReference>
<name>A0AAW6UA97_9MOLU</name>
<dbReference type="EMBL" id="JASCXW010000006">
    <property type="protein sequence ID" value="MDI6452559.1"/>
    <property type="molecule type" value="Genomic_DNA"/>
</dbReference>
<protein>
    <recommendedName>
        <fullName evidence="1">Acyl-protein synthetase LuxE domain-containing protein</fullName>
    </recommendedName>
</protein>
<dbReference type="Pfam" id="PF04443">
    <property type="entry name" value="LuxE"/>
    <property type="match status" value="1"/>
</dbReference>
<sequence length="376" mass="43155">MKKRYVRKLFKYKKPYHLEKTETLFVKSMKENAVFQYEKNQDIKRIYDQALFNPYEISKMDDLIKMPFIPTLYYKHHELFSMPKKKMLVKATSSGTSTGIRSQVGLDFRSLLRGLWMMITLGRYHKLWSLRPTKYIIFGYQPSKKNKMGIAKTAYGFTWMAPARKRTYAIEMTKQGYEVNLDRVKQALISASKGKTPVRTLGFPAYTYFLLKEMKAEGIKLKLPKKSLVTVGGGWKQFYTEAVDKQVFYELVEEVLGVPSTNCVEFFGAVEHPILYVDCRHHHFHVPVYARAIIRDVDTLEQIPNGQMGLLNLLTPMVDATALQSVMTDDLCILHDEPCPCGEKSPWLEIIGRVGIQDIVTCAAGADALMSKGEDK</sequence>